<keyword evidence="1" id="KW-0808">Transferase</keyword>
<dbReference type="Proteomes" id="UP000380867">
    <property type="component" value="Unassembled WGS sequence"/>
</dbReference>
<evidence type="ECO:0000256" key="3">
    <source>
        <dbReference type="ARBA" id="ARBA00038502"/>
    </source>
</evidence>
<feature type="domain" description="N-acetyltransferase" evidence="4">
    <location>
        <begin position="2"/>
        <end position="171"/>
    </location>
</feature>
<dbReference type="RefSeq" id="WP_149687554.1">
    <property type="nucleotide sequence ID" value="NZ_SDPQ02000001.1"/>
</dbReference>
<gene>
    <name evidence="5" type="ORF">ESP70_001145</name>
</gene>
<dbReference type="AlphaFoldDB" id="A0A5M4FH52"/>
<dbReference type="OrthoDB" id="5242221at2"/>
<dbReference type="GO" id="GO:0005737">
    <property type="term" value="C:cytoplasm"/>
    <property type="evidence" value="ECO:0007669"/>
    <property type="project" value="TreeGrafter"/>
</dbReference>
<evidence type="ECO:0000313" key="5">
    <source>
        <dbReference type="EMBL" id="KAA1399410.1"/>
    </source>
</evidence>
<accession>A0A5M4FH52</accession>
<evidence type="ECO:0000256" key="1">
    <source>
        <dbReference type="ARBA" id="ARBA00022679"/>
    </source>
</evidence>
<evidence type="ECO:0000256" key="2">
    <source>
        <dbReference type="ARBA" id="ARBA00023315"/>
    </source>
</evidence>
<dbReference type="PROSITE" id="PS51186">
    <property type="entry name" value="GNAT"/>
    <property type="match status" value="1"/>
</dbReference>
<dbReference type="PANTHER" id="PTHR43792">
    <property type="entry name" value="GNAT FAMILY, PUTATIVE (AFU_ORTHOLOGUE AFUA_3G00765)-RELATED-RELATED"/>
    <property type="match status" value="1"/>
</dbReference>
<organism evidence="5 6">
    <name type="scientific">Aeromicrobium ginsengisoli</name>
    <dbReference type="NCBI Taxonomy" id="363867"/>
    <lineage>
        <taxon>Bacteria</taxon>
        <taxon>Bacillati</taxon>
        <taxon>Actinomycetota</taxon>
        <taxon>Actinomycetes</taxon>
        <taxon>Propionibacteriales</taxon>
        <taxon>Nocardioidaceae</taxon>
        <taxon>Aeromicrobium</taxon>
    </lineage>
</organism>
<protein>
    <submittedName>
        <fullName evidence="5">GNAT family N-acetyltransferase</fullName>
    </submittedName>
</protein>
<keyword evidence="2" id="KW-0012">Acyltransferase</keyword>
<dbReference type="InterPro" id="IPR000182">
    <property type="entry name" value="GNAT_dom"/>
</dbReference>
<evidence type="ECO:0000259" key="4">
    <source>
        <dbReference type="PROSITE" id="PS51186"/>
    </source>
</evidence>
<dbReference type="Pfam" id="PF13302">
    <property type="entry name" value="Acetyltransf_3"/>
    <property type="match status" value="1"/>
</dbReference>
<dbReference type="Gene3D" id="3.40.630.30">
    <property type="match status" value="1"/>
</dbReference>
<dbReference type="SUPFAM" id="SSF55729">
    <property type="entry name" value="Acyl-CoA N-acyltransferases (Nat)"/>
    <property type="match status" value="1"/>
</dbReference>
<keyword evidence="6" id="KW-1185">Reference proteome</keyword>
<evidence type="ECO:0000313" key="6">
    <source>
        <dbReference type="Proteomes" id="UP000380867"/>
    </source>
</evidence>
<dbReference type="InterPro" id="IPR051531">
    <property type="entry name" value="N-acetyltransferase"/>
</dbReference>
<dbReference type="EMBL" id="SDPQ02000001">
    <property type="protein sequence ID" value="KAA1399410.1"/>
    <property type="molecule type" value="Genomic_DNA"/>
</dbReference>
<dbReference type="PANTHER" id="PTHR43792:SF8">
    <property type="entry name" value="[RIBOSOMAL PROTEIN US5]-ALANINE N-ACETYLTRANSFERASE"/>
    <property type="match status" value="1"/>
</dbReference>
<name>A0A5M4FH52_9ACTN</name>
<comment type="caution">
    <text evidence="5">The sequence shown here is derived from an EMBL/GenBank/DDBJ whole genome shotgun (WGS) entry which is preliminary data.</text>
</comment>
<sequence length="174" mass="19322">MNAIRLLTLEDVPALAELFRTNRDFLAPWEPDRGVDYFTIDGQRAVVEEALERYEQGLTHPHVILDEGGHVVGRINIGNIVHGPFQSCGVGYWVSEHANGRGLATAALSEIKEVAFGRLGLHRIEAGTLADNTRSQRVLEKNGFARFGLAPSYLQIAGRWQDHALYQALNPLHD</sequence>
<proteinExistence type="inferred from homology"/>
<dbReference type="GO" id="GO:0008999">
    <property type="term" value="F:protein-N-terminal-alanine acetyltransferase activity"/>
    <property type="evidence" value="ECO:0007669"/>
    <property type="project" value="TreeGrafter"/>
</dbReference>
<comment type="similarity">
    <text evidence="3">Belongs to the acetyltransferase family. RimJ subfamily.</text>
</comment>
<reference evidence="5" key="1">
    <citation type="submission" date="2019-09" db="EMBL/GenBank/DDBJ databases">
        <authorList>
            <person name="Li J."/>
        </authorList>
    </citation>
    <scope>NUCLEOTIDE SEQUENCE [LARGE SCALE GENOMIC DNA]</scope>
    <source>
        <strain evidence="5">JCM 14732</strain>
    </source>
</reference>
<dbReference type="InterPro" id="IPR016181">
    <property type="entry name" value="Acyl_CoA_acyltransferase"/>
</dbReference>